<reference evidence="2" key="1">
    <citation type="journal article" date="2020" name="Stud. Mycol.">
        <title>101 Dothideomycetes genomes: a test case for predicting lifestyles and emergence of pathogens.</title>
        <authorList>
            <person name="Haridas S."/>
            <person name="Albert R."/>
            <person name="Binder M."/>
            <person name="Bloem J."/>
            <person name="Labutti K."/>
            <person name="Salamov A."/>
            <person name="Andreopoulos B."/>
            <person name="Baker S."/>
            <person name="Barry K."/>
            <person name="Bills G."/>
            <person name="Bluhm B."/>
            <person name="Cannon C."/>
            <person name="Castanera R."/>
            <person name="Culley D."/>
            <person name="Daum C."/>
            <person name="Ezra D."/>
            <person name="Gonzalez J."/>
            <person name="Henrissat B."/>
            <person name="Kuo A."/>
            <person name="Liang C."/>
            <person name="Lipzen A."/>
            <person name="Lutzoni F."/>
            <person name="Magnuson J."/>
            <person name="Mondo S."/>
            <person name="Nolan M."/>
            <person name="Ohm R."/>
            <person name="Pangilinan J."/>
            <person name="Park H.-J."/>
            <person name="Ramirez L."/>
            <person name="Alfaro M."/>
            <person name="Sun H."/>
            <person name="Tritt A."/>
            <person name="Yoshinaga Y."/>
            <person name="Zwiers L.-H."/>
            <person name="Turgeon B."/>
            <person name="Goodwin S."/>
            <person name="Spatafora J."/>
            <person name="Crous P."/>
            <person name="Grigoriev I."/>
        </authorList>
    </citation>
    <scope>NUCLEOTIDE SEQUENCE</scope>
    <source>
        <strain evidence="2">CBS 123094</strain>
    </source>
</reference>
<evidence type="ECO:0008006" key="4">
    <source>
        <dbReference type="Google" id="ProtNLM"/>
    </source>
</evidence>
<protein>
    <recommendedName>
        <fullName evidence="4">BTB domain-containing protein</fullName>
    </recommendedName>
</protein>
<proteinExistence type="predicted"/>
<feature type="region of interest" description="Disordered" evidence="1">
    <location>
        <begin position="302"/>
        <end position="357"/>
    </location>
</feature>
<evidence type="ECO:0000313" key="3">
    <source>
        <dbReference type="Proteomes" id="UP000799779"/>
    </source>
</evidence>
<evidence type="ECO:0000313" key="2">
    <source>
        <dbReference type="EMBL" id="KAF1993205.1"/>
    </source>
</evidence>
<dbReference type="OrthoDB" id="3794105at2759"/>
<evidence type="ECO:0000256" key="1">
    <source>
        <dbReference type="SAM" id="MobiDB-lite"/>
    </source>
</evidence>
<feature type="compositionally biased region" description="Low complexity" evidence="1">
    <location>
        <begin position="228"/>
        <end position="237"/>
    </location>
</feature>
<dbReference type="Proteomes" id="UP000799779">
    <property type="component" value="Unassembled WGS sequence"/>
</dbReference>
<feature type="region of interest" description="Disordered" evidence="1">
    <location>
        <begin position="228"/>
        <end position="262"/>
    </location>
</feature>
<feature type="compositionally biased region" description="Basic and acidic residues" evidence="1">
    <location>
        <begin position="316"/>
        <end position="325"/>
    </location>
</feature>
<sequence>MSPSLQISASPSRSIWSSPNSKDLRVTVRRDHLEESLSISSRALKACPALKDELTDGSIILNFDPLVFRIIVEYLDNGRGLDRLIQGPQILLSFAKAWHIARVLELSEVLNRLIDIFRQEYIRLLHNELQIEADGEPFIELRNYIGLYTAAEKFLVDFHAGIWRREKDVSERLERMPPDIGRHIEEQWKCLVDSDGAQDRILHVSDYFKLDKKKLKERRWRLYTKPPTVVSRPSSSRLGTSPSLVHTANHEDHTLSHSQSTNSLMGRMKVRLEGIFSVNGEPVVLAEPRVIPDLMETFRPDSAVSDRAPFMPPTLEEGRRRAKEMAEEDSTDSSGSGGPGSLTESMRKVVGEQNDAH</sequence>
<dbReference type="AlphaFoldDB" id="A0A6A5W270"/>
<dbReference type="EMBL" id="ML977720">
    <property type="protein sequence ID" value="KAF1993205.1"/>
    <property type="molecule type" value="Genomic_DNA"/>
</dbReference>
<keyword evidence="3" id="KW-1185">Reference proteome</keyword>
<organism evidence="2 3">
    <name type="scientific">Amniculicola lignicola CBS 123094</name>
    <dbReference type="NCBI Taxonomy" id="1392246"/>
    <lineage>
        <taxon>Eukaryota</taxon>
        <taxon>Fungi</taxon>
        <taxon>Dikarya</taxon>
        <taxon>Ascomycota</taxon>
        <taxon>Pezizomycotina</taxon>
        <taxon>Dothideomycetes</taxon>
        <taxon>Pleosporomycetidae</taxon>
        <taxon>Pleosporales</taxon>
        <taxon>Amniculicolaceae</taxon>
        <taxon>Amniculicola</taxon>
    </lineage>
</organism>
<accession>A0A6A5W270</accession>
<feature type="compositionally biased region" description="Basic and acidic residues" evidence="1">
    <location>
        <begin position="345"/>
        <end position="357"/>
    </location>
</feature>
<name>A0A6A5W270_9PLEO</name>
<gene>
    <name evidence="2" type="ORF">P154DRAFT_583028</name>
</gene>